<accession>A0ABD2GPS9</accession>
<protein>
    <submittedName>
        <fullName evidence="3">Uncharacterized protein</fullName>
    </submittedName>
</protein>
<reference evidence="3 4" key="2">
    <citation type="journal article" date="2024" name="G3 (Bethesda)">
        <title>The genome of the cryopelagic Antarctic bald notothen, Trematomus borchgrevinki.</title>
        <authorList>
            <person name="Rayamajhi N."/>
            <person name="Rivera-Colon A.G."/>
            <person name="Minhas B.F."/>
            <person name="Cheng C.C."/>
            <person name="Catchen J.M."/>
        </authorList>
    </citation>
    <scope>NUCLEOTIDE SEQUENCE [LARGE SCALE GENOMIC DNA]</scope>
    <source>
        <strain evidence="3">AGRC-2024</strain>
    </source>
</reference>
<feature type="region of interest" description="Disordered" evidence="1">
    <location>
        <begin position="21"/>
        <end position="41"/>
    </location>
</feature>
<keyword evidence="2" id="KW-0812">Transmembrane</keyword>
<dbReference type="Proteomes" id="UP001619887">
    <property type="component" value="Unassembled WGS sequence"/>
</dbReference>
<evidence type="ECO:0000256" key="2">
    <source>
        <dbReference type="SAM" id="Phobius"/>
    </source>
</evidence>
<proteinExistence type="predicted"/>
<feature type="transmembrane region" description="Helical" evidence="2">
    <location>
        <begin position="43"/>
        <end position="67"/>
    </location>
</feature>
<gene>
    <name evidence="3" type="ORF">OYC64_018386</name>
</gene>
<comment type="caution">
    <text evidence="3">The sequence shown here is derived from an EMBL/GenBank/DDBJ whole genome shotgun (WGS) entry which is preliminary data.</text>
</comment>
<evidence type="ECO:0000313" key="4">
    <source>
        <dbReference type="Proteomes" id="UP001619887"/>
    </source>
</evidence>
<keyword evidence="4" id="KW-1185">Reference proteome</keyword>
<dbReference type="EMBL" id="JBIYXZ010002077">
    <property type="protein sequence ID" value="KAL3055696.1"/>
    <property type="molecule type" value="Genomic_DNA"/>
</dbReference>
<dbReference type="AlphaFoldDB" id="A0ABD2GPS9"/>
<sequence>MTTDTLSKRFSKRCRDCLRSEKQAKRNQGTEKLGSSRDPSPSIWFFIFVNVVLTILKVFLLFLSMLLETQGGLCNKTEKLVRRESFPLRDDKQTLGPFIPERVVQE</sequence>
<name>A0ABD2GPS9_PAGBO</name>
<evidence type="ECO:0000313" key="3">
    <source>
        <dbReference type="EMBL" id="KAL3055696.1"/>
    </source>
</evidence>
<keyword evidence="2" id="KW-0472">Membrane</keyword>
<evidence type="ECO:0000256" key="1">
    <source>
        <dbReference type="SAM" id="MobiDB-lite"/>
    </source>
</evidence>
<reference evidence="3 4" key="1">
    <citation type="journal article" date="2022" name="G3 (Bethesda)">
        <title>Evaluating Illumina-, Nanopore-, and PacBio-based genome assembly strategies with the bald notothen, Trematomus borchgrevinki.</title>
        <authorList>
            <person name="Rayamajhi N."/>
            <person name="Cheng C.C."/>
            <person name="Catchen J.M."/>
        </authorList>
    </citation>
    <scope>NUCLEOTIDE SEQUENCE [LARGE SCALE GENOMIC DNA]</scope>
    <source>
        <strain evidence="3">AGRC-2024</strain>
    </source>
</reference>
<keyword evidence="2" id="KW-1133">Transmembrane helix</keyword>
<organism evidence="3 4">
    <name type="scientific">Pagothenia borchgrevinki</name>
    <name type="common">Bald rockcod</name>
    <name type="synonym">Trematomus borchgrevinki</name>
    <dbReference type="NCBI Taxonomy" id="8213"/>
    <lineage>
        <taxon>Eukaryota</taxon>
        <taxon>Metazoa</taxon>
        <taxon>Chordata</taxon>
        <taxon>Craniata</taxon>
        <taxon>Vertebrata</taxon>
        <taxon>Euteleostomi</taxon>
        <taxon>Actinopterygii</taxon>
        <taxon>Neopterygii</taxon>
        <taxon>Teleostei</taxon>
        <taxon>Neoteleostei</taxon>
        <taxon>Acanthomorphata</taxon>
        <taxon>Eupercaria</taxon>
        <taxon>Perciformes</taxon>
        <taxon>Notothenioidei</taxon>
        <taxon>Nototheniidae</taxon>
        <taxon>Pagothenia</taxon>
    </lineage>
</organism>